<dbReference type="Proteomes" id="UP000316196">
    <property type="component" value="Unassembled WGS sequence"/>
</dbReference>
<organism evidence="4 5">
    <name type="scientific">Propioniferax innocua</name>
    <dbReference type="NCBI Taxonomy" id="1753"/>
    <lineage>
        <taxon>Bacteria</taxon>
        <taxon>Bacillati</taxon>
        <taxon>Actinomycetota</taxon>
        <taxon>Actinomycetes</taxon>
        <taxon>Propionibacteriales</taxon>
        <taxon>Propionibacteriaceae</taxon>
        <taxon>Propioniferax</taxon>
    </lineage>
</organism>
<sequence>MRRSTIWGAVFALIVVVLTAGGASAHAEGDGGAVGQCLVEEKVWVSVVTEEGEYLANECIEPTGNGEDALAATGVEIQHDDGGFICSIGGHPEPCPATFNGQYWHYYHGAEGQDWEMSMTGAAEHQIEPGTIEAWCYNAEGEEQCTPPAQEAMSEHAAQSRPEVKPAGEESNEESGVSPWAIGGGVVAAIALVAVIVFVLRSRGRSDDGAVGGR</sequence>
<feature type="chain" id="PRO_5039721445" description="DUF4430 domain-containing protein" evidence="3">
    <location>
        <begin position="28"/>
        <end position="214"/>
    </location>
</feature>
<keyword evidence="5" id="KW-1185">Reference proteome</keyword>
<keyword evidence="2" id="KW-1133">Transmembrane helix</keyword>
<reference evidence="4 5" key="1">
    <citation type="submission" date="2019-06" db="EMBL/GenBank/DDBJ databases">
        <title>Sequencing the genomes of 1000 actinobacteria strains.</title>
        <authorList>
            <person name="Klenk H.-P."/>
        </authorList>
    </citation>
    <scope>NUCLEOTIDE SEQUENCE [LARGE SCALE GENOMIC DNA]</scope>
    <source>
        <strain evidence="4 5">DSM 8251</strain>
    </source>
</reference>
<gene>
    <name evidence="4" type="ORF">FB460_1049</name>
</gene>
<evidence type="ECO:0000256" key="3">
    <source>
        <dbReference type="SAM" id="SignalP"/>
    </source>
</evidence>
<comment type="caution">
    <text evidence="4">The sequence shown here is derived from an EMBL/GenBank/DDBJ whole genome shotgun (WGS) entry which is preliminary data.</text>
</comment>
<keyword evidence="2" id="KW-0472">Membrane</keyword>
<evidence type="ECO:0000313" key="5">
    <source>
        <dbReference type="Proteomes" id="UP000316196"/>
    </source>
</evidence>
<feature type="transmembrane region" description="Helical" evidence="2">
    <location>
        <begin position="180"/>
        <end position="200"/>
    </location>
</feature>
<feature type="region of interest" description="Disordered" evidence="1">
    <location>
        <begin position="146"/>
        <end position="176"/>
    </location>
</feature>
<keyword evidence="3" id="KW-0732">Signal</keyword>
<dbReference type="EMBL" id="VFOR01000001">
    <property type="protein sequence ID" value="TQL63247.1"/>
    <property type="molecule type" value="Genomic_DNA"/>
</dbReference>
<protein>
    <recommendedName>
        <fullName evidence="6">DUF4430 domain-containing protein</fullName>
    </recommendedName>
</protein>
<evidence type="ECO:0008006" key="6">
    <source>
        <dbReference type="Google" id="ProtNLM"/>
    </source>
</evidence>
<dbReference type="AlphaFoldDB" id="A0A542ZSE5"/>
<evidence type="ECO:0000256" key="2">
    <source>
        <dbReference type="SAM" id="Phobius"/>
    </source>
</evidence>
<proteinExistence type="predicted"/>
<keyword evidence="2" id="KW-0812">Transmembrane</keyword>
<name>A0A542ZSE5_9ACTN</name>
<evidence type="ECO:0000313" key="4">
    <source>
        <dbReference type="EMBL" id="TQL63247.1"/>
    </source>
</evidence>
<accession>A0A542ZSE5</accession>
<evidence type="ECO:0000256" key="1">
    <source>
        <dbReference type="SAM" id="MobiDB-lite"/>
    </source>
</evidence>
<feature type="signal peptide" evidence="3">
    <location>
        <begin position="1"/>
        <end position="27"/>
    </location>
</feature>